<accession>A0ABV6N5F8</accession>
<dbReference type="Pfam" id="PF09244">
    <property type="entry name" value="Suc_Porlyase_C"/>
    <property type="match status" value="1"/>
</dbReference>
<dbReference type="InterPro" id="IPR015325">
    <property type="entry name" value="Suc_Porlyase_C"/>
</dbReference>
<dbReference type="Gene3D" id="3.30.460.40">
    <property type="match status" value="1"/>
</dbReference>
<reference evidence="2 3" key="1">
    <citation type="submission" date="2024-09" db="EMBL/GenBank/DDBJ databases">
        <authorList>
            <person name="Sun Q."/>
            <person name="Mori K."/>
        </authorList>
    </citation>
    <scope>NUCLEOTIDE SEQUENCE [LARGE SCALE GENOMIC DNA]</scope>
    <source>
        <strain evidence="2 3">TBRC 1432</strain>
    </source>
</reference>
<organism evidence="2 3">
    <name type="scientific">Kutzneria chonburiensis</name>
    <dbReference type="NCBI Taxonomy" id="1483604"/>
    <lineage>
        <taxon>Bacteria</taxon>
        <taxon>Bacillati</taxon>
        <taxon>Actinomycetota</taxon>
        <taxon>Actinomycetes</taxon>
        <taxon>Pseudonocardiales</taxon>
        <taxon>Pseudonocardiaceae</taxon>
        <taxon>Kutzneria</taxon>
    </lineage>
</organism>
<dbReference type="Pfam" id="PF10706">
    <property type="entry name" value="Aminoglyc_resit"/>
    <property type="match status" value="1"/>
</dbReference>
<evidence type="ECO:0000259" key="1">
    <source>
        <dbReference type="Pfam" id="PF09244"/>
    </source>
</evidence>
<feature type="domain" description="Sucrose phosphorylase C-terminal" evidence="1">
    <location>
        <begin position="152"/>
        <end position="188"/>
    </location>
</feature>
<dbReference type="InterPro" id="IPR019646">
    <property type="entry name" value="Aminoglyc_AdlTrfase"/>
</dbReference>
<evidence type="ECO:0000313" key="2">
    <source>
        <dbReference type="EMBL" id="MFC0547320.1"/>
    </source>
</evidence>
<proteinExistence type="predicted"/>
<name>A0ABV6N5F8_9PSEU</name>
<protein>
    <submittedName>
        <fullName evidence="2">Sucrose phosphorylase domain-containing protein</fullName>
    </submittedName>
</protein>
<gene>
    <name evidence="2" type="ORF">ACFFH7_37835</name>
</gene>
<sequence>MDHEEAVRWYGPWGLIKPDDAAALCDGLDVPWWVNGGWAIEAYAAVRREHGDIDLGVFRRDADAVIEHFAPRFHIWAVGDGAMRPVVWPEGVPSWASGLWLRENATSPWLLDFQLAEDRGGEWVCGRDPSIVLPLSEATWEGRGIRYLRPELVLLFKAKHNQAKDEADLVAMLPWFDAAGRHHCADLIKAVHPDHPWLKLLG</sequence>
<dbReference type="RefSeq" id="WP_273937552.1">
    <property type="nucleotide sequence ID" value="NZ_CP097263.1"/>
</dbReference>
<dbReference type="Proteomes" id="UP001589810">
    <property type="component" value="Unassembled WGS sequence"/>
</dbReference>
<dbReference type="EMBL" id="JBHLUD010000013">
    <property type="protein sequence ID" value="MFC0547320.1"/>
    <property type="molecule type" value="Genomic_DNA"/>
</dbReference>
<evidence type="ECO:0000313" key="3">
    <source>
        <dbReference type="Proteomes" id="UP001589810"/>
    </source>
</evidence>
<comment type="caution">
    <text evidence="2">The sequence shown here is derived from an EMBL/GenBank/DDBJ whole genome shotgun (WGS) entry which is preliminary data.</text>
</comment>
<keyword evidence="3" id="KW-1185">Reference proteome</keyword>